<dbReference type="RefSeq" id="WP_046741188.1">
    <property type="nucleotide sequence ID" value="NZ_LBNQ01000019.1"/>
</dbReference>
<dbReference type="InterPro" id="IPR023267">
    <property type="entry name" value="RCMT"/>
</dbReference>
<dbReference type="GO" id="GO:0008173">
    <property type="term" value="F:RNA methyltransferase activity"/>
    <property type="evidence" value="ECO:0007669"/>
    <property type="project" value="InterPro"/>
</dbReference>
<keyword evidence="4 5" id="KW-0694">RNA-binding</keyword>
<feature type="binding site" evidence="5">
    <location>
        <position position="318"/>
    </location>
    <ligand>
        <name>S-adenosyl-L-methionine</name>
        <dbReference type="ChEBI" id="CHEBI:59789"/>
    </ligand>
</feature>
<dbReference type="Pfam" id="PF01189">
    <property type="entry name" value="Methyltr_RsmB-F"/>
    <property type="match status" value="1"/>
</dbReference>
<dbReference type="CDD" id="cd02440">
    <property type="entry name" value="AdoMet_MTases"/>
    <property type="match status" value="1"/>
</dbReference>
<feature type="binding site" evidence="5">
    <location>
        <position position="338"/>
    </location>
    <ligand>
        <name>S-adenosyl-L-methionine</name>
        <dbReference type="ChEBI" id="CHEBI:59789"/>
    </ligand>
</feature>
<dbReference type="InterPro" id="IPR054728">
    <property type="entry name" value="RsmB-like_ferredoxin"/>
</dbReference>
<evidence type="ECO:0000256" key="3">
    <source>
        <dbReference type="ARBA" id="ARBA00022691"/>
    </source>
</evidence>
<dbReference type="EMBL" id="LBNQ01000019">
    <property type="protein sequence ID" value="KKW68422.1"/>
    <property type="molecule type" value="Genomic_DNA"/>
</dbReference>
<dbReference type="InterPro" id="IPR001678">
    <property type="entry name" value="MeTrfase_RsmB-F_NOP2_dom"/>
</dbReference>
<organism evidence="7 8">
    <name type="scientific">Lampropedia cohaerens</name>
    <dbReference type="NCBI Taxonomy" id="1610491"/>
    <lineage>
        <taxon>Bacteria</taxon>
        <taxon>Pseudomonadati</taxon>
        <taxon>Pseudomonadota</taxon>
        <taxon>Betaproteobacteria</taxon>
        <taxon>Burkholderiales</taxon>
        <taxon>Comamonadaceae</taxon>
        <taxon>Lampropedia</taxon>
    </lineage>
</organism>
<dbReference type="PANTHER" id="PTHR22807">
    <property type="entry name" value="NOP2 YEAST -RELATED NOL1/NOP2/FMU SUN DOMAIN-CONTAINING"/>
    <property type="match status" value="1"/>
</dbReference>
<evidence type="ECO:0000259" key="6">
    <source>
        <dbReference type="PROSITE" id="PS51686"/>
    </source>
</evidence>
<dbReference type="PANTHER" id="PTHR22807:SF53">
    <property type="entry name" value="RIBOSOMAL RNA SMALL SUBUNIT METHYLTRANSFERASE B-RELATED"/>
    <property type="match status" value="1"/>
</dbReference>
<evidence type="ECO:0000256" key="1">
    <source>
        <dbReference type="ARBA" id="ARBA00022603"/>
    </source>
</evidence>
<dbReference type="OrthoDB" id="9810297at2"/>
<dbReference type="InterPro" id="IPR049560">
    <property type="entry name" value="MeTrfase_RsmB-F_NOP2_cat"/>
</dbReference>
<gene>
    <name evidence="7" type="ORF">AAV94_04745</name>
</gene>
<evidence type="ECO:0000256" key="2">
    <source>
        <dbReference type="ARBA" id="ARBA00022679"/>
    </source>
</evidence>
<dbReference type="AlphaFoldDB" id="A0A0U1Q0Z1"/>
<reference evidence="7 8" key="1">
    <citation type="submission" date="2015-05" db="EMBL/GenBank/DDBJ databases">
        <title>Draft genome sequence of Lampropedia sp. CT6, isolated from the microbial mat of a hot water spring, located at Manikaran, India.</title>
        <authorList>
            <person name="Tripathi C."/>
            <person name="Rani P."/>
            <person name="Mahato N.K."/>
            <person name="Lal R."/>
        </authorList>
    </citation>
    <scope>NUCLEOTIDE SEQUENCE [LARGE SCALE GENOMIC DNA]</scope>
    <source>
        <strain evidence="7 8">CT6</strain>
    </source>
</reference>
<accession>A0A0U1Q0Z1</accession>
<keyword evidence="3 5" id="KW-0949">S-adenosyl-L-methionine</keyword>
<name>A0A0U1Q0Z1_9BURK</name>
<dbReference type="Gene3D" id="3.40.50.150">
    <property type="entry name" value="Vaccinia Virus protein VP39"/>
    <property type="match status" value="1"/>
</dbReference>
<evidence type="ECO:0000256" key="5">
    <source>
        <dbReference type="PROSITE-ProRule" id="PRU01023"/>
    </source>
</evidence>
<dbReference type="PRINTS" id="PR02008">
    <property type="entry name" value="RCMTFAMILY"/>
</dbReference>
<evidence type="ECO:0000313" key="8">
    <source>
        <dbReference type="Proteomes" id="UP000050580"/>
    </source>
</evidence>
<comment type="similarity">
    <text evidence="5">Belongs to the class I-like SAM-binding methyltransferase superfamily. RsmB/NOP family.</text>
</comment>
<sequence>MNLSADTAATRNSGDSAPARYLVEATAQVLEQVGRFDAPADAQIAQFLRAHGKLGARDRQRLGDAVYAALRHWRLLAHWLAHPEAALPAAARTRVLALLALAAPGVQPVPIAEQTLRQWLARAQAWAPPQEADWLVQLAATQAYATSALPTACQHNLPDWLAKVLQEQYGQDEFWQLLHTLRQPAPLDLRVNLMRGKRDKVLAELRQQGIAADACRYSPWGLRVQGKPALRAHPLMQSGAIEVQDEGSQLLAVLTDARRGETVIDFCAGAGGKTLALGAMMRGTGRLYAFDSSAHRLAALAPRLARSGLQNVHTMALDDERDERLQRLRGKADRVLVDAPCSGLGTLRRHPDLAWRLQPEQLAALQARQLRILQAAHTLLKPGGTLVYATCSLLEAENQHVKRLLEAAEPQLVPHDLTAVLRKHGLEELAAGQQDCSHLALLPHLHQTDGFFIAAWRKQAH</sequence>
<comment type="caution">
    <text evidence="7">The sequence shown here is derived from an EMBL/GenBank/DDBJ whole genome shotgun (WGS) entry which is preliminary data.</text>
</comment>
<keyword evidence="8" id="KW-1185">Reference proteome</keyword>
<evidence type="ECO:0000256" key="4">
    <source>
        <dbReference type="ARBA" id="ARBA00022884"/>
    </source>
</evidence>
<dbReference type="Pfam" id="PF22458">
    <property type="entry name" value="RsmF-B_ferredox"/>
    <property type="match status" value="1"/>
</dbReference>
<feature type="active site" description="Nucleophile" evidence="5">
    <location>
        <position position="391"/>
    </location>
</feature>
<feature type="domain" description="SAM-dependent MTase RsmB/NOP-type" evidence="6">
    <location>
        <begin position="177"/>
        <end position="459"/>
    </location>
</feature>
<proteinExistence type="inferred from homology"/>
<dbReference type="PROSITE" id="PS51686">
    <property type="entry name" value="SAM_MT_RSMB_NOP"/>
    <property type="match status" value="1"/>
</dbReference>
<feature type="binding site" evidence="5">
    <location>
        <position position="291"/>
    </location>
    <ligand>
        <name>S-adenosyl-L-methionine</name>
        <dbReference type="ChEBI" id="CHEBI:59789"/>
    </ligand>
</feature>
<evidence type="ECO:0000313" key="7">
    <source>
        <dbReference type="EMBL" id="KKW68422.1"/>
    </source>
</evidence>
<dbReference type="GO" id="GO:0003723">
    <property type="term" value="F:RNA binding"/>
    <property type="evidence" value="ECO:0007669"/>
    <property type="project" value="UniProtKB-UniRule"/>
</dbReference>
<dbReference type="STRING" id="1610491.AAV94_04745"/>
<comment type="caution">
    <text evidence="5">Lacks conserved residue(s) required for the propagation of feature annotation.</text>
</comment>
<dbReference type="SUPFAM" id="SSF53335">
    <property type="entry name" value="S-adenosyl-L-methionine-dependent methyltransferases"/>
    <property type="match status" value="1"/>
</dbReference>
<dbReference type="PATRIC" id="fig|1610491.3.peg.1012"/>
<dbReference type="InterPro" id="IPR029063">
    <property type="entry name" value="SAM-dependent_MTases_sf"/>
</dbReference>
<keyword evidence="1 5" id="KW-0489">Methyltransferase</keyword>
<dbReference type="Proteomes" id="UP000050580">
    <property type="component" value="Unassembled WGS sequence"/>
</dbReference>
<dbReference type="GO" id="GO:0001510">
    <property type="term" value="P:RNA methylation"/>
    <property type="evidence" value="ECO:0007669"/>
    <property type="project" value="InterPro"/>
</dbReference>
<keyword evidence="2 5" id="KW-0808">Transferase</keyword>
<protein>
    <recommendedName>
        <fullName evidence="6">SAM-dependent MTase RsmB/NOP-type domain-containing protein</fullName>
    </recommendedName>
</protein>